<name>A0A6M4GX29_9PROT</name>
<accession>A0A6M4GX29</accession>
<reference evidence="3 4" key="1">
    <citation type="submission" date="2020-04" db="EMBL/GenBank/DDBJ databases">
        <title>Usitatibacter rugosus gen. nov., sp. nov. and Usitatibacter palustris sp. nov., novel members of Usitatibacteraceae fam. nov. within the order Nitrosomonadales isolated from soil.</title>
        <authorList>
            <person name="Huber K.J."/>
            <person name="Neumann-Schaal M."/>
            <person name="Geppert A."/>
            <person name="Luckner M."/>
            <person name="Wanner G."/>
            <person name="Overmann J."/>
        </authorList>
    </citation>
    <scope>NUCLEOTIDE SEQUENCE [LARGE SCALE GENOMIC DNA]</scope>
    <source>
        <strain evidence="3 4">0125_3</strain>
    </source>
</reference>
<evidence type="ECO:0000313" key="3">
    <source>
        <dbReference type="EMBL" id="QJR11064.1"/>
    </source>
</evidence>
<dbReference type="InterPro" id="IPR007372">
    <property type="entry name" value="Lipid/polyisoprenoid-bd_YceI"/>
</dbReference>
<evidence type="ECO:0000259" key="2">
    <source>
        <dbReference type="SMART" id="SM00867"/>
    </source>
</evidence>
<dbReference type="Pfam" id="PF04264">
    <property type="entry name" value="YceI"/>
    <property type="match status" value="1"/>
</dbReference>
<dbReference type="EMBL" id="CP053069">
    <property type="protein sequence ID" value="QJR11064.1"/>
    <property type="molecule type" value="Genomic_DNA"/>
</dbReference>
<sequence>MKRIALLLVAALFALPALAAPKKIDASKSYIRFVSKQMNVPVEGKFKTLDGTVDFDPKKPEATKAEFEVDLGSIDMGTTEGETEAKRPLWFNVPQFPKGKFTVSSVKAAGPNKFEAAGALTIKGITQNITTSFTLNDAGTTRTVEGQFTLKRLQFKIGEKQWADTETVADDVLVKYRFVLPL</sequence>
<organism evidence="3 4">
    <name type="scientific">Usitatibacter rugosus</name>
    <dbReference type="NCBI Taxonomy" id="2732067"/>
    <lineage>
        <taxon>Bacteria</taxon>
        <taxon>Pseudomonadati</taxon>
        <taxon>Pseudomonadota</taxon>
        <taxon>Betaproteobacteria</taxon>
        <taxon>Nitrosomonadales</taxon>
        <taxon>Usitatibacteraceae</taxon>
        <taxon>Usitatibacter</taxon>
    </lineage>
</organism>
<keyword evidence="4" id="KW-1185">Reference proteome</keyword>
<dbReference type="AlphaFoldDB" id="A0A6M4GX29"/>
<dbReference type="RefSeq" id="WP_171092081.1">
    <property type="nucleotide sequence ID" value="NZ_CP053069.1"/>
</dbReference>
<dbReference type="Gene3D" id="2.40.128.110">
    <property type="entry name" value="Lipid/polyisoprenoid-binding, YceI-like"/>
    <property type="match status" value="1"/>
</dbReference>
<dbReference type="InterPro" id="IPR036761">
    <property type="entry name" value="TTHA0802/YceI-like_sf"/>
</dbReference>
<dbReference type="PANTHER" id="PTHR34406">
    <property type="entry name" value="PROTEIN YCEI"/>
    <property type="match status" value="1"/>
</dbReference>
<feature type="signal peptide" evidence="1">
    <location>
        <begin position="1"/>
        <end position="19"/>
    </location>
</feature>
<protein>
    <submittedName>
        <fullName evidence="3">Protein YceI</fullName>
    </submittedName>
</protein>
<dbReference type="KEGG" id="uru:DSM104443_02135"/>
<dbReference type="PANTHER" id="PTHR34406:SF1">
    <property type="entry name" value="PROTEIN YCEI"/>
    <property type="match status" value="1"/>
</dbReference>
<evidence type="ECO:0000313" key="4">
    <source>
        <dbReference type="Proteomes" id="UP000501534"/>
    </source>
</evidence>
<feature type="chain" id="PRO_5026807858" evidence="1">
    <location>
        <begin position="20"/>
        <end position="182"/>
    </location>
</feature>
<evidence type="ECO:0000256" key="1">
    <source>
        <dbReference type="SAM" id="SignalP"/>
    </source>
</evidence>
<dbReference type="SMART" id="SM00867">
    <property type="entry name" value="YceI"/>
    <property type="match status" value="1"/>
</dbReference>
<keyword evidence="1" id="KW-0732">Signal</keyword>
<gene>
    <name evidence="3" type="primary">yceI_1</name>
    <name evidence="3" type="ORF">DSM104443_02135</name>
</gene>
<proteinExistence type="predicted"/>
<dbReference type="Proteomes" id="UP000501534">
    <property type="component" value="Chromosome"/>
</dbReference>
<dbReference type="SUPFAM" id="SSF101874">
    <property type="entry name" value="YceI-like"/>
    <property type="match status" value="1"/>
</dbReference>
<feature type="domain" description="Lipid/polyisoprenoid-binding YceI-like" evidence="2">
    <location>
        <begin position="21"/>
        <end position="181"/>
    </location>
</feature>